<dbReference type="GO" id="GO:0016740">
    <property type="term" value="F:transferase activity"/>
    <property type="evidence" value="ECO:0007669"/>
    <property type="project" value="UniProtKB-KW"/>
</dbReference>
<keyword evidence="2" id="KW-1185">Reference proteome</keyword>
<accession>A0A1S6ISF6</accession>
<evidence type="ECO:0000313" key="1">
    <source>
        <dbReference type="EMBL" id="AQS57700.1"/>
    </source>
</evidence>
<dbReference type="EMBL" id="CP019698">
    <property type="protein sequence ID" value="AQS57700.1"/>
    <property type="molecule type" value="Genomic_DNA"/>
</dbReference>
<dbReference type="RefSeq" id="WP_077712662.1">
    <property type="nucleotide sequence ID" value="NZ_CP019698.1"/>
</dbReference>
<dbReference type="Proteomes" id="UP000189464">
    <property type="component" value="Chromosome"/>
</dbReference>
<evidence type="ECO:0000313" key="2">
    <source>
        <dbReference type="Proteomes" id="UP000189464"/>
    </source>
</evidence>
<name>A0A1S6ISF6_9FIRM</name>
<sequence length="219" mass="25517">MKFITEMELRELYKREPFTSYVLEPETKITPGARQFLIDRRVTLVTAPATNQQISANQEEPGANRSDLKLLRKLERVEALFFLTAAELLHSSETDLAEDILALARCFQNVCQAAREQQTPASIEFWQWSEEEIKQRSANLEKHLDISEFHVRLENGKEIALLNYLRASLCELEPAILASYWQEEQQNCSRQDLIDKIYLIINILCMIMWKCLGGRKWKP</sequence>
<proteinExistence type="predicted"/>
<dbReference type="STRING" id="1833852.B0537_00285"/>
<gene>
    <name evidence="1" type="ORF">B0537_00285</name>
</gene>
<protein>
    <submittedName>
        <fullName evidence="1">Cobalamin adenosyltransferase</fullName>
    </submittedName>
</protein>
<dbReference type="OrthoDB" id="306726at2"/>
<keyword evidence="1" id="KW-0808">Transferase</keyword>
<dbReference type="KEGG" id="dfg:B0537_00285"/>
<dbReference type="AlphaFoldDB" id="A0A1S6ISF6"/>
<reference evidence="1 2" key="1">
    <citation type="journal article" date="2016" name="Int. J. Syst. Evol. Microbiol.">
        <title>Desulfotomaculum ferrireducens sp. nov., a moderately thermophilic sulfate-reducing and dissimilatory Fe(III)-reducing bacterium isolated from compost.</title>
        <authorList>
            <person name="Yang G."/>
            <person name="Guo J."/>
            <person name="Zhuang L."/>
            <person name="Yuan Y."/>
            <person name="Zhou S."/>
        </authorList>
    </citation>
    <scope>NUCLEOTIDE SEQUENCE [LARGE SCALE GENOMIC DNA]</scope>
    <source>
        <strain evidence="1 2">GSS09</strain>
    </source>
</reference>
<organism evidence="1 2">
    <name type="scientific">Desulforamulus ferrireducens</name>
    <dbReference type="NCBI Taxonomy" id="1833852"/>
    <lineage>
        <taxon>Bacteria</taxon>
        <taxon>Bacillati</taxon>
        <taxon>Bacillota</taxon>
        <taxon>Clostridia</taxon>
        <taxon>Eubacteriales</taxon>
        <taxon>Peptococcaceae</taxon>
        <taxon>Desulforamulus</taxon>
    </lineage>
</organism>